<dbReference type="Pfam" id="PF12833">
    <property type="entry name" value="HTH_18"/>
    <property type="match status" value="1"/>
</dbReference>
<dbReference type="PROSITE" id="PS01124">
    <property type="entry name" value="HTH_ARAC_FAMILY_2"/>
    <property type="match status" value="1"/>
</dbReference>
<evidence type="ECO:0000313" key="6">
    <source>
        <dbReference type="Proteomes" id="UP001418637"/>
    </source>
</evidence>
<evidence type="ECO:0000256" key="1">
    <source>
        <dbReference type="ARBA" id="ARBA00023015"/>
    </source>
</evidence>
<evidence type="ECO:0000259" key="4">
    <source>
        <dbReference type="PROSITE" id="PS01124"/>
    </source>
</evidence>
<evidence type="ECO:0000256" key="2">
    <source>
        <dbReference type="ARBA" id="ARBA00023125"/>
    </source>
</evidence>
<dbReference type="EMBL" id="JBBYXI010000001">
    <property type="protein sequence ID" value="MEN3929994.1"/>
    <property type="molecule type" value="Genomic_DNA"/>
</dbReference>
<proteinExistence type="predicted"/>
<dbReference type="SMART" id="SM00342">
    <property type="entry name" value="HTH_ARAC"/>
    <property type="match status" value="1"/>
</dbReference>
<protein>
    <submittedName>
        <fullName evidence="5">AraC family transcriptional regulator</fullName>
    </submittedName>
</protein>
<name>A0ABV0BG78_9HYPH</name>
<dbReference type="PANTHER" id="PTHR47894:SF4">
    <property type="entry name" value="HTH-TYPE TRANSCRIPTIONAL REGULATOR GADX"/>
    <property type="match status" value="1"/>
</dbReference>
<gene>
    <name evidence="5" type="ORF">WJT86_02830</name>
</gene>
<dbReference type="PANTHER" id="PTHR47894">
    <property type="entry name" value="HTH-TYPE TRANSCRIPTIONAL REGULATOR GADX"/>
    <property type="match status" value="1"/>
</dbReference>
<dbReference type="Proteomes" id="UP001418637">
    <property type="component" value="Unassembled WGS sequence"/>
</dbReference>
<keyword evidence="1" id="KW-0805">Transcription regulation</keyword>
<comment type="caution">
    <text evidence="5">The sequence shown here is derived from an EMBL/GenBank/DDBJ whole genome shotgun (WGS) entry which is preliminary data.</text>
</comment>
<dbReference type="InterPro" id="IPR020449">
    <property type="entry name" value="Tscrpt_reg_AraC-type_HTH"/>
</dbReference>
<dbReference type="PRINTS" id="PR00032">
    <property type="entry name" value="HTHARAC"/>
</dbReference>
<reference evidence="5 6" key="1">
    <citation type="submission" date="2024-04" db="EMBL/GenBank/DDBJ databases">
        <title>A novel species isolated from cricket.</title>
        <authorList>
            <person name="Wang H.-C."/>
        </authorList>
    </citation>
    <scope>NUCLEOTIDE SEQUENCE [LARGE SCALE GENOMIC DNA]</scope>
    <source>
        <strain evidence="5 6">WL0021</strain>
    </source>
</reference>
<dbReference type="SUPFAM" id="SSF46689">
    <property type="entry name" value="Homeodomain-like"/>
    <property type="match status" value="1"/>
</dbReference>
<evidence type="ECO:0000256" key="3">
    <source>
        <dbReference type="ARBA" id="ARBA00023163"/>
    </source>
</evidence>
<sequence length="264" mass="29451">MFVRKEGVGSIARIIQHRELLMKQVIMEAPSLIQVISGSKIVRWATKERVAHSGEIIALESGQALDVINVPDDNSKLYEAKLISLDADAVFKFSEQDATSKAISCLYQVTAPSISFQDAFSRAFEAIADERSIPASAASARVQEVLAWLDKNGGYFRNNKIHTVERRVRFHISADIQSQWTAQHIASKLGFSEATLRRKLAEEGTSFNNTLIDVRMSRAYTLLQATDMPITQIAFEIGYDSPSRFSARFRDRFGYSPSVVRAAS</sequence>
<keyword evidence="3" id="KW-0804">Transcription</keyword>
<dbReference type="Gene3D" id="1.10.10.60">
    <property type="entry name" value="Homeodomain-like"/>
    <property type="match status" value="1"/>
</dbReference>
<dbReference type="RefSeq" id="WP_346336287.1">
    <property type="nucleotide sequence ID" value="NZ_JBBYXI010000001.1"/>
</dbReference>
<dbReference type="InterPro" id="IPR009057">
    <property type="entry name" value="Homeodomain-like_sf"/>
</dbReference>
<accession>A0ABV0BG78</accession>
<organism evidence="5 6">
    <name type="scientific">Hohaiivirga grylli</name>
    <dbReference type="NCBI Taxonomy" id="3133970"/>
    <lineage>
        <taxon>Bacteria</taxon>
        <taxon>Pseudomonadati</taxon>
        <taxon>Pseudomonadota</taxon>
        <taxon>Alphaproteobacteria</taxon>
        <taxon>Hyphomicrobiales</taxon>
        <taxon>Methylobacteriaceae</taxon>
        <taxon>Hohaiivirga</taxon>
    </lineage>
</organism>
<keyword evidence="6" id="KW-1185">Reference proteome</keyword>
<evidence type="ECO:0000313" key="5">
    <source>
        <dbReference type="EMBL" id="MEN3929994.1"/>
    </source>
</evidence>
<keyword evidence="2" id="KW-0238">DNA-binding</keyword>
<feature type="domain" description="HTH araC/xylS-type" evidence="4">
    <location>
        <begin position="166"/>
        <end position="263"/>
    </location>
</feature>
<dbReference type="InterPro" id="IPR018060">
    <property type="entry name" value="HTH_AraC"/>
</dbReference>